<accession>A0AAV8A4N5</accession>
<evidence type="ECO:0000256" key="1">
    <source>
        <dbReference type="SAM" id="MobiDB-lite"/>
    </source>
</evidence>
<evidence type="ECO:0000256" key="2">
    <source>
        <dbReference type="SAM" id="Phobius"/>
    </source>
</evidence>
<organism evidence="4 5">
    <name type="scientific">Anaeramoeba flamelloides</name>
    <dbReference type="NCBI Taxonomy" id="1746091"/>
    <lineage>
        <taxon>Eukaryota</taxon>
        <taxon>Metamonada</taxon>
        <taxon>Anaeramoebidae</taxon>
        <taxon>Anaeramoeba</taxon>
    </lineage>
</organism>
<feature type="transmembrane region" description="Helical" evidence="2">
    <location>
        <begin position="18"/>
        <end position="38"/>
    </location>
</feature>
<feature type="transmembrane region" description="Helical" evidence="2">
    <location>
        <begin position="59"/>
        <end position="80"/>
    </location>
</feature>
<evidence type="ECO:0000313" key="5">
    <source>
        <dbReference type="Proteomes" id="UP001146793"/>
    </source>
</evidence>
<proteinExistence type="predicted"/>
<gene>
    <name evidence="4" type="ORF">M0812_05319</name>
</gene>
<comment type="caution">
    <text evidence="4">The sequence shown here is derived from an EMBL/GenBank/DDBJ whole genome shotgun (WGS) entry which is preliminary data.</text>
</comment>
<reference evidence="4" key="1">
    <citation type="submission" date="2022-08" db="EMBL/GenBank/DDBJ databases">
        <title>Novel sulphate-reducing endosymbionts in the free-living metamonad Anaeramoeba.</title>
        <authorList>
            <person name="Jerlstrom-Hultqvist J."/>
            <person name="Cepicka I."/>
            <person name="Gallot-Lavallee L."/>
            <person name="Salas-Leiva D."/>
            <person name="Curtis B.A."/>
            <person name="Zahonova K."/>
            <person name="Pipaliya S."/>
            <person name="Dacks J."/>
            <person name="Roger A.J."/>
        </authorList>
    </citation>
    <scope>NUCLEOTIDE SEQUENCE</scope>
    <source>
        <strain evidence="4">Busselton2</strain>
    </source>
</reference>
<evidence type="ECO:0000313" key="4">
    <source>
        <dbReference type="EMBL" id="KAJ3449174.1"/>
    </source>
</evidence>
<evidence type="ECO:0000259" key="3">
    <source>
        <dbReference type="Pfam" id="PF06454"/>
    </source>
</evidence>
<feature type="domain" description="THH1/TOM1/TOM3" evidence="3">
    <location>
        <begin position="22"/>
        <end position="127"/>
    </location>
</feature>
<keyword evidence="2" id="KW-0472">Membrane</keyword>
<dbReference type="AlphaFoldDB" id="A0AAV8A4N5"/>
<sequence length="163" mass="19026">MWAGTCLISLLTEGGQLWLIYSNITFFLCAVSLLIYSSKLLHLFPSDSNSHLHMRIKKMVRIIMLCTISHLIRIPLITIYHVYNAKMSDYQIGIYIFLYFLLAEIFPAFLIMFFVFELPPKQSEMKKFYVESHSSVSHILEDEGSNNDRELISQRDKSESDFN</sequence>
<dbReference type="Pfam" id="PF06454">
    <property type="entry name" value="THH1_TOM1-3_dom"/>
    <property type="match status" value="1"/>
</dbReference>
<protein>
    <submittedName>
        <fullName evidence="4">Tobamovirus multiplication protein 1-like isoform x1</fullName>
    </submittedName>
</protein>
<keyword evidence="2" id="KW-0812">Transmembrane</keyword>
<feature type="compositionally biased region" description="Basic and acidic residues" evidence="1">
    <location>
        <begin position="146"/>
        <end position="163"/>
    </location>
</feature>
<dbReference type="Proteomes" id="UP001146793">
    <property type="component" value="Unassembled WGS sequence"/>
</dbReference>
<feature type="region of interest" description="Disordered" evidence="1">
    <location>
        <begin position="141"/>
        <end position="163"/>
    </location>
</feature>
<dbReference type="InterPro" id="IPR009457">
    <property type="entry name" value="THH1/TOM1/TOM3_dom"/>
</dbReference>
<dbReference type="EMBL" id="JANTQA010000012">
    <property type="protein sequence ID" value="KAJ3449174.1"/>
    <property type="molecule type" value="Genomic_DNA"/>
</dbReference>
<keyword evidence="2" id="KW-1133">Transmembrane helix</keyword>
<name>A0AAV8A4N5_9EUKA</name>
<feature type="transmembrane region" description="Helical" evidence="2">
    <location>
        <begin position="92"/>
        <end position="116"/>
    </location>
</feature>